<dbReference type="EMBL" id="DF837944">
    <property type="protein sequence ID" value="GAT42446.1"/>
    <property type="molecule type" value="Genomic_DNA"/>
</dbReference>
<evidence type="ECO:0000256" key="3">
    <source>
        <dbReference type="ARBA" id="ARBA00022989"/>
    </source>
</evidence>
<evidence type="ECO:0000256" key="4">
    <source>
        <dbReference type="ARBA" id="ARBA00023136"/>
    </source>
</evidence>
<feature type="compositionally biased region" description="Low complexity" evidence="5">
    <location>
        <begin position="284"/>
        <end position="300"/>
    </location>
</feature>
<feature type="compositionally biased region" description="Basic residues" evidence="5">
    <location>
        <begin position="392"/>
        <end position="402"/>
    </location>
</feature>
<keyword evidence="4 6" id="KW-0472">Membrane</keyword>
<feature type="region of interest" description="Disordered" evidence="5">
    <location>
        <begin position="478"/>
        <end position="498"/>
    </location>
</feature>
<protein>
    <recommendedName>
        <fullName evidence="9">MAPEG-domain-containing protein</fullName>
    </recommendedName>
</protein>
<dbReference type="PANTHER" id="PTHR35371:SF1">
    <property type="entry name" value="BLR7753 PROTEIN"/>
    <property type="match status" value="1"/>
</dbReference>
<dbReference type="Pfam" id="PF01124">
    <property type="entry name" value="MAPEG"/>
    <property type="match status" value="1"/>
</dbReference>
<evidence type="ECO:0000313" key="7">
    <source>
        <dbReference type="EMBL" id="GAT42446.1"/>
    </source>
</evidence>
<feature type="compositionally biased region" description="Basic and acidic residues" evidence="5">
    <location>
        <begin position="303"/>
        <end position="313"/>
    </location>
</feature>
<gene>
    <name evidence="7" type="ORF">MCHLO_00161</name>
</gene>
<dbReference type="Gene3D" id="1.20.120.550">
    <property type="entry name" value="Membrane associated eicosanoid/glutathione metabolism-like domain"/>
    <property type="match status" value="1"/>
</dbReference>
<keyword evidence="3 6" id="KW-1133">Transmembrane helix</keyword>
<feature type="transmembrane region" description="Helical" evidence="6">
    <location>
        <begin position="128"/>
        <end position="146"/>
    </location>
</feature>
<dbReference type="Proteomes" id="UP000815677">
    <property type="component" value="Unassembled WGS sequence"/>
</dbReference>
<feature type="region of interest" description="Disordered" evidence="5">
    <location>
        <begin position="192"/>
        <end position="409"/>
    </location>
</feature>
<dbReference type="PANTHER" id="PTHR35371">
    <property type="entry name" value="INNER MEMBRANE PROTEIN"/>
    <property type="match status" value="1"/>
</dbReference>
<accession>A0ABQ0KY64</accession>
<comment type="subcellular location">
    <subcellularLocation>
        <location evidence="1">Membrane</location>
    </subcellularLocation>
</comment>
<keyword evidence="2 6" id="KW-0812">Transmembrane</keyword>
<feature type="compositionally biased region" description="Polar residues" evidence="5">
    <location>
        <begin position="367"/>
        <end position="387"/>
    </location>
</feature>
<proteinExistence type="predicted"/>
<dbReference type="InterPro" id="IPR001129">
    <property type="entry name" value="Membr-assoc_MAPEG"/>
</dbReference>
<keyword evidence="8" id="KW-1185">Reference proteome</keyword>
<feature type="compositionally biased region" description="Low complexity" evidence="5">
    <location>
        <begin position="224"/>
        <end position="248"/>
    </location>
</feature>
<dbReference type="SUPFAM" id="SSF161084">
    <property type="entry name" value="MAPEG domain-like"/>
    <property type="match status" value="1"/>
</dbReference>
<evidence type="ECO:0000313" key="8">
    <source>
        <dbReference type="Proteomes" id="UP000815677"/>
    </source>
</evidence>
<evidence type="ECO:0008006" key="9">
    <source>
        <dbReference type="Google" id="ProtNLM"/>
    </source>
</evidence>
<feature type="transmembrane region" description="Helical" evidence="6">
    <location>
        <begin position="6"/>
        <end position="25"/>
    </location>
</feature>
<evidence type="ECO:0000256" key="1">
    <source>
        <dbReference type="ARBA" id="ARBA00004370"/>
    </source>
</evidence>
<evidence type="ECO:0000256" key="2">
    <source>
        <dbReference type="ARBA" id="ARBA00022692"/>
    </source>
</evidence>
<evidence type="ECO:0000256" key="6">
    <source>
        <dbReference type="SAM" id="Phobius"/>
    </source>
</evidence>
<feature type="region of interest" description="Disordered" evidence="5">
    <location>
        <begin position="436"/>
        <end position="458"/>
    </location>
</feature>
<evidence type="ECO:0000256" key="5">
    <source>
        <dbReference type="SAM" id="MobiDB-lite"/>
    </source>
</evidence>
<reference evidence="7" key="1">
    <citation type="submission" date="2014-09" db="EMBL/GenBank/DDBJ databases">
        <title>Genome sequence of the luminous mushroom Mycena chlorophos for searching fungal bioluminescence genes.</title>
        <authorList>
            <person name="Tanaka Y."/>
            <person name="Kasuga D."/>
            <person name="Oba Y."/>
            <person name="Hase S."/>
            <person name="Sato K."/>
            <person name="Oba Y."/>
            <person name="Sakakibara Y."/>
        </authorList>
    </citation>
    <scope>NUCLEOTIDE SEQUENCE</scope>
</reference>
<organism evidence="7 8">
    <name type="scientific">Mycena chlorophos</name>
    <name type="common">Agaric fungus</name>
    <name type="synonym">Agaricus chlorophos</name>
    <dbReference type="NCBI Taxonomy" id="658473"/>
    <lineage>
        <taxon>Eukaryota</taxon>
        <taxon>Fungi</taxon>
        <taxon>Dikarya</taxon>
        <taxon>Basidiomycota</taxon>
        <taxon>Agaricomycotina</taxon>
        <taxon>Agaricomycetes</taxon>
        <taxon>Agaricomycetidae</taxon>
        <taxon>Agaricales</taxon>
        <taxon>Marasmiineae</taxon>
        <taxon>Mycenaceae</taxon>
        <taxon>Mycena</taxon>
    </lineage>
</organism>
<name>A0ABQ0KY64_MYCCL</name>
<feature type="compositionally biased region" description="Low complexity" evidence="5">
    <location>
        <begin position="319"/>
        <end position="332"/>
    </location>
</feature>
<sequence length="554" mass="59590">MGFDSPLSLYSIPAVWLTAFAPIVFRTVAVKKVKGWNNVAPRNNTARVTGDKNVPPELVARIQRMEAAHTNGNENFPLWAAAVLAANFAGLDNQRVNTLSIAYFLGRCLYNIIYINQTTPAMASLRSVVFFGILPIPIYLLIAAAAKAATARARHVPTSGPGSASGFNSFRLSPPPTGQIFNFSSPPARPASATCLFPSSSPSPSPLSKPSTGEAMKSPPLRHASLSSSRSSSAGSGSGSGSTSAGSSPESITSEYLESPWRWRSVPRHRSVRSTQLKSAMKKSSSSRGAPAVSASSSSSTTHYERSEHERLRTGSVQSTSTASTMASSSASVWSFEDGSTTTESMSSLAGSDEGSGSVSAEEEDTSLSGENLQTPTQAAPYTTEPSSAPKVSRRSRLRHKLSATFSSALPHPPQAVVRRVELLFHNPWTTAPAGVRVRPFPPPRTGPPRVFQSESPPREMEALPVCAERLQLRLKPQPGDIDVFRDGDGKDEDEDDENEIRFEDDEDDFEDDYEVGSGVRFVLSEAAAAKLDRRDEWTKDEGGCLVDYLLMCR</sequence>
<feature type="compositionally biased region" description="Polar residues" evidence="5">
    <location>
        <begin position="338"/>
        <end position="359"/>
    </location>
</feature>
<dbReference type="InterPro" id="IPR023352">
    <property type="entry name" value="MAPEG-like_dom_sf"/>
</dbReference>